<evidence type="ECO:0000313" key="1">
    <source>
        <dbReference type="EMBL" id="KAL1199557.1"/>
    </source>
</evidence>
<keyword evidence="2" id="KW-1185">Reference proteome</keyword>
<comment type="caution">
    <text evidence="1">The sequence shown here is derived from an EMBL/GenBank/DDBJ whole genome shotgun (WGS) entry which is preliminary data.</text>
</comment>
<dbReference type="Proteomes" id="UP001558713">
    <property type="component" value="Unassembled WGS sequence"/>
</dbReference>
<sequence length="138" mass="16335">MISFWWDNEKDHLKIPWVSWEKMCRRKEIGGLGFRDIGRFNQALLGKQAWRIWEKPSSLLAQILKHKYFKRKTFLEAGKGTRPSFAWRSILFDRELLSKGLFKTIGNGQNTKVWEDKWLPDKFPRPPVKPSVPYDGSL</sequence>
<evidence type="ECO:0000313" key="2">
    <source>
        <dbReference type="Proteomes" id="UP001558713"/>
    </source>
</evidence>
<reference evidence="1 2" key="1">
    <citation type="submission" date="2024-04" db="EMBL/GenBank/DDBJ databases">
        <title>Genome assembly C_amara_ONT_v2.</title>
        <authorList>
            <person name="Yant L."/>
            <person name="Moore C."/>
            <person name="Slenker M."/>
        </authorList>
    </citation>
    <scope>NUCLEOTIDE SEQUENCE [LARGE SCALE GENOMIC DNA]</scope>
    <source>
        <tissue evidence="1">Leaf</tissue>
    </source>
</reference>
<dbReference type="PANTHER" id="PTHR33116:SF86">
    <property type="entry name" value="REVERSE TRANSCRIPTASE DOMAIN-CONTAINING PROTEIN"/>
    <property type="match status" value="1"/>
</dbReference>
<dbReference type="PANTHER" id="PTHR33116">
    <property type="entry name" value="REVERSE TRANSCRIPTASE ZINC-BINDING DOMAIN-CONTAINING PROTEIN-RELATED-RELATED"/>
    <property type="match status" value="1"/>
</dbReference>
<dbReference type="AlphaFoldDB" id="A0ABD0ZYF2"/>
<accession>A0ABD0ZYF2</accession>
<dbReference type="EMBL" id="JBANAX010000640">
    <property type="protein sequence ID" value="KAL1199557.1"/>
    <property type="molecule type" value="Genomic_DNA"/>
</dbReference>
<protein>
    <submittedName>
        <fullName evidence="1">Mitochondrial protein</fullName>
    </submittedName>
</protein>
<organism evidence="1 2">
    <name type="scientific">Cardamine amara subsp. amara</name>
    <dbReference type="NCBI Taxonomy" id="228776"/>
    <lineage>
        <taxon>Eukaryota</taxon>
        <taxon>Viridiplantae</taxon>
        <taxon>Streptophyta</taxon>
        <taxon>Embryophyta</taxon>
        <taxon>Tracheophyta</taxon>
        <taxon>Spermatophyta</taxon>
        <taxon>Magnoliopsida</taxon>
        <taxon>eudicotyledons</taxon>
        <taxon>Gunneridae</taxon>
        <taxon>Pentapetalae</taxon>
        <taxon>rosids</taxon>
        <taxon>malvids</taxon>
        <taxon>Brassicales</taxon>
        <taxon>Brassicaceae</taxon>
        <taxon>Cardamineae</taxon>
        <taxon>Cardamine</taxon>
    </lineage>
</organism>
<name>A0ABD0ZYF2_CARAN</name>
<proteinExistence type="predicted"/>
<gene>
    <name evidence="1" type="ORF">V5N11_019100</name>
</gene>